<protein>
    <submittedName>
        <fullName evidence="3">D-inositol 3-phosphate glycosyltransferase</fullName>
        <ecNumber evidence="3">2.4.1.250</ecNumber>
    </submittedName>
</protein>
<dbReference type="EMBL" id="CACRTD010000025">
    <property type="protein sequence ID" value="VYT04028.1"/>
    <property type="molecule type" value="Genomic_DNA"/>
</dbReference>
<dbReference type="Pfam" id="PF00534">
    <property type="entry name" value="Glycos_transf_1"/>
    <property type="match status" value="1"/>
</dbReference>
<dbReference type="AlphaFoldDB" id="A0A6N2TEJ0"/>
<gene>
    <name evidence="3" type="primary">mshA_1</name>
    <name evidence="3" type="ORF">BOLFYP28_01178</name>
</gene>
<reference evidence="3" key="1">
    <citation type="submission" date="2019-11" db="EMBL/GenBank/DDBJ databases">
        <authorList>
            <person name="Feng L."/>
        </authorList>
    </citation>
    <scope>NUCLEOTIDE SEQUENCE</scope>
    <source>
        <strain evidence="3">BovatusLFYP28</strain>
    </source>
</reference>
<dbReference type="InterPro" id="IPR001296">
    <property type="entry name" value="Glyco_trans_1"/>
</dbReference>
<evidence type="ECO:0000313" key="3">
    <source>
        <dbReference type="EMBL" id="VYT04028.1"/>
    </source>
</evidence>
<dbReference type="SUPFAM" id="SSF53756">
    <property type="entry name" value="UDP-Glycosyltransferase/glycogen phosphorylase"/>
    <property type="match status" value="1"/>
</dbReference>
<feature type="domain" description="Glycosyltransferase subfamily 4-like N-terminal" evidence="2">
    <location>
        <begin position="18"/>
        <end position="226"/>
    </location>
</feature>
<keyword evidence="3" id="KW-0328">Glycosyltransferase</keyword>
<accession>A0A6N2TEJ0</accession>
<dbReference type="InterPro" id="IPR028098">
    <property type="entry name" value="Glyco_trans_4-like_N"/>
</dbReference>
<dbReference type="PANTHER" id="PTHR12526">
    <property type="entry name" value="GLYCOSYLTRANSFERASE"/>
    <property type="match status" value="1"/>
</dbReference>
<dbReference type="Pfam" id="PF13439">
    <property type="entry name" value="Glyco_transf_4"/>
    <property type="match status" value="1"/>
</dbReference>
<sequence>MHKLLPMRVLIINTSERIGGAAIAASRLMESLKNNGIKAKMLVRDKQTDQISVVRLKSNWLQVWKFMWERIVIWSANRFRRYHLFDVDIANTGTDITSLPEFRQADVIHLHWINQGMLSLNDIRKILTSGKPVVWTMHDMWPCTGICHYARECNNYQQECHDCPYIYKGGGRKDLSYRTFRKKQKLYSYAPIHFVTCSHWLKEQAQTSALFEGKSITNIPNAINTSLFKPMNKKEARAKFMLPEGKKLVLFGSLKITDKRKGVDYLIGACKLLAEKHPEWKDSLGVVVFGNQSQQLQEQLPFHVYPLPYIKNEHEVVNIYNAVDLFAIPSLEENLPNMIMEAMACGVPCVGFNVGGIPEMIDHLHNGYVAQYKSSEDFANGIHWILTEPEYNELSAQACRKVLGNYSESIVAKKYTDVYNKITGKYA</sequence>
<proteinExistence type="predicted"/>
<name>A0A6N2TEJ0_BACOV</name>
<evidence type="ECO:0000259" key="2">
    <source>
        <dbReference type="Pfam" id="PF13439"/>
    </source>
</evidence>
<dbReference type="EC" id="2.4.1.250" evidence="3"/>
<evidence type="ECO:0000259" key="1">
    <source>
        <dbReference type="Pfam" id="PF00534"/>
    </source>
</evidence>
<dbReference type="Gene3D" id="3.40.50.2000">
    <property type="entry name" value="Glycogen Phosphorylase B"/>
    <property type="match status" value="2"/>
</dbReference>
<dbReference type="GO" id="GO:0102710">
    <property type="term" value="F:D-inositol-3-phosphate glycosyltransferase activity"/>
    <property type="evidence" value="ECO:0007669"/>
    <property type="project" value="UniProtKB-EC"/>
</dbReference>
<dbReference type="PANTHER" id="PTHR12526:SF637">
    <property type="entry name" value="GLYCOSYLTRANSFERASE EPSF-RELATED"/>
    <property type="match status" value="1"/>
</dbReference>
<organism evidence="3">
    <name type="scientific">Bacteroides ovatus</name>
    <dbReference type="NCBI Taxonomy" id="28116"/>
    <lineage>
        <taxon>Bacteria</taxon>
        <taxon>Pseudomonadati</taxon>
        <taxon>Bacteroidota</taxon>
        <taxon>Bacteroidia</taxon>
        <taxon>Bacteroidales</taxon>
        <taxon>Bacteroidaceae</taxon>
        <taxon>Bacteroides</taxon>
    </lineage>
</organism>
<feature type="domain" description="Glycosyl transferase family 1" evidence="1">
    <location>
        <begin position="233"/>
        <end position="393"/>
    </location>
</feature>
<keyword evidence="3" id="KW-0808">Transferase</keyword>
<dbReference type="CDD" id="cd03825">
    <property type="entry name" value="GT4_WcaC-like"/>
    <property type="match status" value="1"/>
</dbReference>